<accession>A0A6B0U315</accession>
<organism evidence="2">
    <name type="scientific">Ixodes ricinus</name>
    <name type="common">Common tick</name>
    <name type="synonym">Acarus ricinus</name>
    <dbReference type="NCBI Taxonomy" id="34613"/>
    <lineage>
        <taxon>Eukaryota</taxon>
        <taxon>Metazoa</taxon>
        <taxon>Ecdysozoa</taxon>
        <taxon>Arthropoda</taxon>
        <taxon>Chelicerata</taxon>
        <taxon>Arachnida</taxon>
        <taxon>Acari</taxon>
        <taxon>Parasitiformes</taxon>
        <taxon>Ixodida</taxon>
        <taxon>Ixodoidea</taxon>
        <taxon>Ixodidae</taxon>
        <taxon>Ixodinae</taxon>
        <taxon>Ixodes</taxon>
    </lineage>
</organism>
<keyword evidence="1" id="KW-0472">Membrane</keyword>
<keyword evidence="1" id="KW-0812">Transmembrane</keyword>
<protein>
    <submittedName>
        <fullName evidence="2">Putative secreted protein</fullName>
    </submittedName>
</protein>
<reference evidence="2" key="1">
    <citation type="submission" date="2019-12" db="EMBL/GenBank/DDBJ databases">
        <title>An insight into the sialome of adult female Ixodes ricinus ticks feeding for 6 days.</title>
        <authorList>
            <person name="Perner J."/>
            <person name="Ribeiro J.M.C."/>
        </authorList>
    </citation>
    <scope>NUCLEOTIDE SEQUENCE</scope>
    <source>
        <strain evidence="2">Semi-engorged</strain>
        <tissue evidence="2">Salivary glands</tissue>
    </source>
</reference>
<evidence type="ECO:0000256" key="1">
    <source>
        <dbReference type="SAM" id="Phobius"/>
    </source>
</evidence>
<feature type="transmembrane region" description="Helical" evidence="1">
    <location>
        <begin position="12"/>
        <end position="33"/>
    </location>
</feature>
<proteinExistence type="predicted"/>
<name>A0A6B0U315_IXORI</name>
<feature type="transmembrane region" description="Helical" evidence="1">
    <location>
        <begin position="68"/>
        <end position="88"/>
    </location>
</feature>
<keyword evidence="1" id="KW-1133">Transmembrane helix</keyword>
<dbReference type="AlphaFoldDB" id="A0A6B0U315"/>
<dbReference type="EMBL" id="GIFC01003935">
    <property type="protein sequence ID" value="MXU86018.1"/>
    <property type="molecule type" value="Transcribed_RNA"/>
</dbReference>
<feature type="transmembrane region" description="Helical" evidence="1">
    <location>
        <begin position="39"/>
        <end position="56"/>
    </location>
</feature>
<evidence type="ECO:0000313" key="2">
    <source>
        <dbReference type="EMBL" id="MXU86018.1"/>
    </source>
</evidence>
<sequence>MGPRPGTISLGLVMSMAVLCSFLMELSCSSFALCSSSTAPIISFTTLIMALNWLSVRPFSMVSGIRNGITLQAITSLVSPSFLCVMASL</sequence>